<dbReference type="Proteomes" id="UP000281192">
    <property type="component" value="Chromosome"/>
</dbReference>
<dbReference type="GO" id="GO:0016987">
    <property type="term" value="F:sigma factor activity"/>
    <property type="evidence" value="ECO:0007669"/>
    <property type="project" value="UniProtKB-KW"/>
</dbReference>
<dbReference type="Gene3D" id="1.10.10.10">
    <property type="entry name" value="Winged helix-like DNA-binding domain superfamily/Winged helix DNA-binding domain"/>
    <property type="match status" value="1"/>
</dbReference>
<dbReference type="InterPro" id="IPR013325">
    <property type="entry name" value="RNA_pol_sigma_r2"/>
</dbReference>
<dbReference type="InterPro" id="IPR036388">
    <property type="entry name" value="WH-like_DNA-bd_sf"/>
</dbReference>
<keyword evidence="4" id="KW-0804">Transcription</keyword>
<dbReference type="InterPro" id="IPR039425">
    <property type="entry name" value="RNA_pol_sigma-70-like"/>
</dbReference>
<dbReference type="InterPro" id="IPR013324">
    <property type="entry name" value="RNA_pol_sigma_r3/r4-like"/>
</dbReference>
<gene>
    <name evidence="7" type="ORF">C1707_14635</name>
    <name evidence="8" type="ORF">CFHF_05630</name>
</gene>
<dbReference type="Pfam" id="PF08281">
    <property type="entry name" value="Sigma70_r4_2"/>
    <property type="match status" value="1"/>
</dbReference>
<evidence type="ECO:0000259" key="5">
    <source>
        <dbReference type="Pfam" id="PF04542"/>
    </source>
</evidence>
<name>A0A2N5CWQ8_9CAUL</name>
<dbReference type="AlphaFoldDB" id="A0A2N5CWQ8"/>
<dbReference type="OrthoDB" id="7268940at2"/>
<dbReference type="InterPro" id="IPR007627">
    <property type="entry name" value="RNA_pol_sigma70_r2"/>
</dbReference>
<accession>A0A2N5CWQ8</accession>
<dbReference type="EMBL" id="CP026100">
    <property type="protein sequence ID" value="AYV47398.1"/>
    <property type="molecule type" value="Genomic_DNA"/>
</dbReference>
<dbReference type="InterPro" id="IPR013249">
    <property type="entry name" value="RNA_pol_sigma70_r4_t2"/>
</dbReference>
<dbReference type="SUPFAM" id="SSF88659">
    <property type="entry name" value="Sigma3 and sigma4 domains of RNA polymerase sigma factors"/>
    <property type="match status" value="1"/>
</dbReference>
<dbReference type="NCBIfam" id="TIGR02937">
    <property type="entry name" value="sigma70-ECF"/>
    <property type="match status" value="1"/>
</dbReference>
<dbReference type="Proteomes" id="UP000234483">
    <property type="component" value="Unassembled WGS sequence"/>
</dbReference>
<evidence type="ECO:0000259" key="6">
    <source>
        <dbReference type="Pfam" id="PF08281"/>
    </source>
</evidence>
<evidence type="ECO:0000256" key="2">
    <source>
        <dbReference type="ARBA" id="ARBA00023015"/>
    </source>
</evidence>
<organism evidence="8 9">
    <name type="scientific">Caulobacter flavus</name>
    <dbReference type="NCBI Taxonomy" id="1679497"/>
    <lineage>
        <taxon>Bacteria</taxon>
        <taxon>Pseudomonadati</taxon>
        <taxon>Pseudomonadota</taxon>
        <taxon>Alphaproteobacteria</taxon>
        <taxon>Caulobacterales</taxon>
        <taxon>Caulobacteraceae</taxon>
        <taxon>Caulobacter</taxon>
    </lineage>
</organism>
<keyword evidence="2" id="KW-0805">Transcription regulation</keyword>
<dbReference type="GO" id="GO:0006352">
    <property type="term" value="P:DNA-templated transcription initiation"/>
    <property type="evidence" value="ECO:0007669"/>
    <property type="project" value="InterPro"/>
</dbReference>
<evidence type="ECO:0000313" key="7">
    <source>
        <dbReference type="EMBL" id="AYV47398.1"/>
    </source>
</evidence>
<evidence type="ECO:0000256" key="1">
    <source>
        <dbReference type="ARBA" id="ARBA00010641"/>
    </source>
</evidence>
<dbReference type="PANTHER" id="PTHR43133">
    <property type="entry name" value="RNA POLYMERASE ECF-TYPE SIGMA FACTO"/>
    <property type="match status" value="1"/>
</dbReference>
<dbReference type="Gene3D" id="1.10.1740.10">
    <property type="match status" value="1"/>
</dbReference>
<reference evidence="7 10" key="2">
    <citation type="submission" date="2018-01" db="EMBL/GenBank/DDBJ databases">
        <title>Complete genome sequence of Caulobacter flavus RHGG3.</title>
        <authorList>
            <person name="Yang E."/>
        </authorList>
    </citation>
    <scope>NUCLEOTIDE SEQUENCE [LARGE SCALE GENOMIC DNA]</scope>
    <source>
        <strain evidence="7 10">RHGG3</strain>
    </source>
</reference>
<evidence type="ECO:0000313" key="8">
    <source>
        <dbReference type="EMBL" id="PLR18241.1"/>
    </source>
</evidence>
<dbReference type="Pfam" id="PF04542">
    <property type="entry name" value="Sigma70_r2"/>
    <property type="match status" value="1"/>
</dbReference>
<dbReference type="EMBL" id="PJRQ01000011">
    <property type="protein sequence ID" value="PLR18241.1"/>
    <property type="molecule type" value="Genomic_DNA"/>
</dbReference>
<evidence type="ECO:0000256" key="4">
    <source>
        <dbReference type="ARBA" id="ARBA00023163"/>
    </source>
</evidence>
<evidence type="ECO:0000313" key="9">
    <source>
        <dbReference type="Proteomes" id="UP000234483"/>
    </source>
</evidence>
<keyword evidence="10" id="KW-1185">Reference proteome</keyword>
<dbReference type="RefSeq" id="WP_101712050.1">
    <property type="nucleotide sequence ID" value="NZ_CP026100.1"/>
</dbReference>
<keyword evidence="3" id="KW-0731">Sigma factor</keyword>
<dbReference type="SUPFAM" id="SSF88946">
    <property type="entry name" value="Sigma2 domain of RNA polymerase sigma factors"/>
    <property type="match status" value="1"/>
</dbReference>
<feature type="domain" description="RNA polymerase sigma factor 70 region 4 type 2" evidence="6">
    <location>
        <begin position="114"/>
        <end position="164"/>
    </location>
</feature>
<comment type="similarity">
    <text evidence="1">Belongs to the sigma-70 factor family. ECF subfamily.</text>
</comment>
<dbReference type="GO" id="GO:0003677">
    <property type="term" value="F:DNA binding"/>
    <property type="evidence" value="ECO:0007669"/>
    <property type="project" value="InterPro"/>
</dbReference>
<reference evidence="8 9" key="1">
    <citation type="submission" date="2017-12" db="EMBL/GenBank/DDBJ databases">
        <title>The genome sequence of Caulobacter flavus CGMCC1 15093.</title>
        <authorList>
            <person name="Gao J."/>
            <person name="Mao X."/>
            <person name="Sun J."/>
        </authorList>
    </citation>
    <scope>NUCLEOTIDE SEQUENCE [LARGE SCALE GENOMIC DNA]</scope>
    <source>
        <strain evidence="8 9">CGMCC1 15093</strain>
    </source>
</reference>
<evidence type="ECO:0000256" key="3">
    <source>
        <dbReference type="ARBA" id="ARBA00023082"/>
    </source>
</evidence>
<proteinExistence type="inferred from homology"/>
<sequence>MTADDEERRAWFRREILPLEPRLLAYARKFCRDSETDPEDLVHDAFTRVIACKTWREITNPAAFASRTLRNVAFDGLRRRKVLTITAVADFELVGGMDETPGPEATLVSRDELRQLREAISELPTQCRRVFTLRKVYSLSPGEIAVRMGLSVSTVEKHLIKGLRYCSEKLGRAGATQSVRIDEGRSWAGKRDRDAKR</sequence>
<feature type="domain" description="RNA polymerase sigma-70 region 2" evidence="5">
    <location>
        <begin position="20"/>
        <end position="81"/>
    </location>
</feature>
<dbReference type="KEGG" id="cfh:C1707_14635"/>
<protein>
    <submittedName>
        <fullName evidence="8">RNA polymerase sigma factor</fullName>
    </submittedName>
</protein>
<dbReference type="InterPro" id="IPR014284">
    <property type="entry name" value="RNA_pol_sigma-70_dom"/>
</dbReference>
<dbReference type="PANTHER" id="PTHR43133:SF63">
    <property type="entry name" value="RNA POLYMERASE SIGMA FACTOR FECI-RELATED"/>
    <property type="match status" value="1"/>
</dbReference>
<evidence type="ECO:0000313" key="10">
    <source>
        <dbReference type="Proteomes" id="UP000281192"/>
    </source>
</evidence>